<dbReference type="GeneID" id="40075814"/>
<protein>
    <submittedName>
        <fullName evidence="2">Uncharacterized protein</fullName>
    </submittedName>
</protein>
<reference evidence="2" key="1">
    <citation type="submission" date="2017-10" db="EMBL/GenBank/DDBJ databases">
        <title>Sequence, genome organization and annotation of the thermophilic 47,7-kb bacterophage TO-84 that infects Geobacillus stearothermophilus.</title>
        <authorList>
            <person name="Skowron P.M."/>
            <person name="Kropinski A."/>
            <person name="Los M."/>
        </authorList>
    </citation>
    <scope>NUCLEOTIDE SEQUENCE [LARGE SCALE GENOMIC DNA]</scope>
</reference>
<dbReference type="EMBL" id="KY565347">
    <property type="protein sequence ID" value="AQY55105.1"/>
    <property type="molecule type" value="Genomic_DNA"/>
</dbReference>
<evidence type="ECO:0000256" key="1">
    <source>
        <dbReference type="SAM" id="Phobius"/>
    </source>
</evidence>
<name>A0A1U9WQP9_9CAUD</name>
<proteinExistence type="predicted"/>
<keyword evidence="3" id="KW-1185">Reference proteome</keyword>
<dbReference type="RefSeq" id="YP_009600052.1">
    <property type="nucleotide sequence ID" value="NC_041918.2"/>
</dbReference>
<feature type="transmembrane region" description="Helical" evidence="1">
    <location>
        <begin position="27"/>
        <end position="46"/>
    </location>
</feature>
<evidence type="ECO:0000313" key="3">
    <source>
        <dbReference type="Proteomes" id="UP000225660"/>
    </source>
</evidence>
<dbReference type="KEGG" id="vg:40075814"/>
<keyword evidence="1" id="KW-0812">Transmembrane</keyword>
<organism evidence="2 3">
    <name type="scientific">Geobacillus phage TP-84</name>
    <dbReference type="NCBI Taxonomy" id="1965361"/>
    <lineage>
        <taxon>Viruses</taxon>
        <taxon>Duplodnaviria</taxon>
        <taxon>Heunggongvirae</taxon>
        <taxon>Uroviricota</taxon>
        <taxon>Caudoviricetes</taxon>
        <taxon>Saundersvirus</taxon>
        <taxon>Saundersvirus Tp84</taxon>
    </lineage>
</organism>
<keyword evidence="1" id="KW-0472">Membrane</keyword>
<evidence type="ECO:0000313" key="2">
    <source>
        <dbReference type="EMBL" id="AQY55105.1"/>
    </source>
</evidence>
<dbReference type="Proteomes" id="UP000225660">
    <property type="component" value="Segment"/>
</dbReference>
<sequence>MMMNKNGQVGQNERSVIVDKTDKRETANLVISYCLIIAGIIITIVTHL</sequence>
<accession>A0A1U9WQP9</accession>
<keyword evidence="1" id="KW-1133">Transmembrane helix</keyword>